<reference evidence="1" key="1">
    <citation type="submission" date="2023-07" db="EMBL/GenBank/DDBJ databases">
        <title>Sorghum-associated microbial communities from plants grown in Nebraska, USA.</title>
        <authorList>
            <person name="Schachtman D."/>
        </authorList>
    </citation>
    <scope>NUCLEOTIDE SEQUENCE</scope>
    <source>
        <strain evidence="1">BE56</strain>
    </source>
</reference>
<name>A0ACC6K5E4_9PSED</name>
<accession>A0ACC6K5E4</accession>
<evidence type="ECO:0000313" key="1">
    <source>
        <dbReference type="EMBL" id="MDR6713627.1"/>
    </source>
</evidence>
<comment type="caution">
    <text evidence="1">The sequence shown here is derived from an EMBL/GenBank/DDBJ whole genome shotgun (WGS) entry which is preliminary data.</text>
</comment>
<evidence type="ECO:0000313" key="2">
    <source>
        <dbReference type="Proteomes" id="UP001259587"/>
    </source>
</evidence>
<dbReference type="EMBL" id="JAVDTH010000019">
    <property type="protein sequence ID" value="MDR6713627.1"/>
    <property type="molecule type" value="Genomic_DNA"/>
</dbReference>
<proteinExistence type="predicted"/>
<dbReference type="Proteomes" id="UP001259587">
    <property type="component" value="Unassembled WGS sequence"/>
</dbReference>
<sequence length="288" mass="32116">MISRELSVKSRHIQLRTFFAVVGAVFFITAVLLHVQREAEKHGMVETIGTLIAFSYEDWGEGFRSRNKCPRIQFYTQANVLVTVEGKQCTTSSQNKIGDKVAVFYLPESPEHALLVVTADEWFYVVLSIGLGVMMWIFMLCTPVPGEKTEMSERGLIFSLAGIALVLGGVGYWVLQDHKDKQARMTEFTTGTVISGGSSKHCALIEFQAADQQSYDVSASVCSSGYDRGDRVAVRYDPANPRHAMLDTYWDGMFLPMIFFSISFIFVVTVLGLLPWGGPFTRDTFIDG</sequence>
<protein>
    <submittedName>
        <fullName evidence="1">Uncharacterized protein</fullName>
    </submittedName>
</protein>
<keyword evidence="2" id="KW-1185">Reference proteome</keyword>
<organism evidence="1 2">
    <name type="scientific">Pseudomonas hunanensis</name>
    <dbReference type="NCBI Taxonomy" id="1247546"/>
    <lineage>
        <taxon>Bacteria</taxon>
        <taxon>Pseudomonadati</taxon>
        <taxon>Pseudomonadota</taxon>
        <taxon>Gammaproteobacteria</taxon>
        <taxon>Pseudomonadales</taxon>
        <taxon>Pseudomonadaceae</taxon>
        <taxon>Pseudomonas</taxon>
    </lineage>
</organism>
<gene>
    <name evidence="1" type="ORF">J2W83_003241</name>
</gene>